<accession>A0A820R3N8</accession>
<protein>
    <recommendedName>
        <fullName evidence="1">Glycosyltransferase 61 catalytic domain-containing protein</fullName>
    </recommendedName>
</protein>
<dbReference type="Proteomes" id="UP000663881">
    <property type="component" value="Unassembled WGS sequence"/>
</dbReference>
<evidence type="ECO:0000313" key="2">
    <source>
        <dbReference type="EMBL" id="CAF4430530.1"/>
    </source>
</evidence>
<feature type="non-terminal residue" evidence="2">
    <location>
        <position position="1"/>
    </location>
</feature>
<dbReference type="AlphaFoldDB" id="A0A820R3N8"/>
<sequence>AKILIFDLPNLPTNELNDLIIHCSTINHFVFQIETYKDCILIIVCASNKLLQLATELSTRNFDSLYILNIGGNINGTIENWLSKTTTVYSEKELMRHLCTKIMLCYYSEGIEHKQNGDNGIANTCFLDSIRVMIGVHGAGLANTIFMRPGTILYEINPIG</sequence>
<dbReference type="GO" id="GO:0016757">
    <property type="term" value="F:glycosyltransferase activity"/>
    <property type="evidence" value="ECO:0007669"/>
    <property type="project" value="InterPro"/>
</dbReference>
<feature type="domain" description="Glycosyltransferase 61 catalytic" evidence="1">
    <location>
        <begin position="128"/>
        <end position="153"/>
    </location>
</feature>
<proteinExistence type="predicted"/>
<comment type="caution">
    <text evidence="2">The sequence shown here is derived from an EMBL/GenBank/DDBJ whole genome shotgun (WGS) entry which is preliminary data.</text>
</comment>
<gene>
    <name evidence="2" type="ORF">OKA104_LOCUS53051</name>
</gene>
<dbReference type="InterPro" id="IPR049625">
    <property type="entry name" value="Glyco_transf_61_cat"/>
</dbReference>
<dbReference type="Pfam" id="PF04577">
    <property type="entry name" value="Glyco_transf_61"/>
    <property type="match status" value="1"/>
</dbReference>
<organism evidence="2 3">
    <name type="scientific">Adineta steineri</name>
    <dbReference type="NCBI Taxonomy" id="433720"/>
    <lineage>
        <taxon>Eukaryota</taxon>
        <taxon>Metazoa</taxon>
        <taxon>Spiralia</taxon>
        <taxon>Gnathifera</taxon>
        <taxon>Rotifera</taxon>
        <taxon>Eurotatoria</taxon>
        <taxon>Bdelloidea</taxon>
        <taxon>Adinetida</taxon>
        <taxon>Adinetidae</taxon>
        <taxon>Adineta</taxon>
    </lineage>
</organism>
<evidence type="ECO:0000313" key="3">
    <source>
        <dbReference type="Proteomes" id="UP000663881"/>
    </source>
</evidence>
<feature type="non-terminal residue" evidence="2">
    <location>
        <position position="160"/>
    </location>
</feature>
<name>A0A820R3N8_9BILA</name>
<evidence type="ECO:0000259" key="1">
    <source>
        <dbReference type="Pfam" id="PF04577"/>
    </source>
</evidence>
<reference evidence="2" key="1">
    <citation type="submission" date="2021-02" db="EMBL/GenBank/DDBJ databases">
        <authorList>
            <person name="Nowell W R."/>
        </authorList>
    </citation>
    <scope>NUCLEOTIDE SEQUENCE</scope>
</reference>
<dbReference type="EMBL" id="CAJOAY010032158">
    <property type="protein sequence ID" value="CAF4430530.1"/>
    <property type="molecule type" value="Genomic_DNA"/>
</dbReference>